<sequence>MSASFPAGQPRFVSLLLRGLLAGLIAGLLAGGFAFVFGEPHVDAAIAIEEAAAPASSTDAAEDPLVSRNGQKAGLVLATTLYGIAMGGLLATAYTLLRRRFRIAADSRVALVLAGSALVGAVLVPWVKYPPNPPAVGDPATINQRTWSYLAVLVLGLVAVWAAVIAARTQTVEWRRAVAATLAFVVVVSVAYLLLPGIQEVPESFPAALLWEFRITSLGVQAVLWTVLGLAFAALVTPRVTAAEPAAAVAA</sequence>
<dbReference type="Proteomes" id="UP000007882">
    <property type="component" value="Chromosome"/>
</dbReference>
<gene>
    <name evidence="2" type="ordered locus">AMIS_42730</name>
</gene>
<accession>I0H906</accession>
<feature type="transmembrane region" description="Helical" evidence="1">
    <location>
        <begin position="109"/>
        <end position="127"/>
    </location>
</feature>
<name>I0H906_ACTM4</name>
<feature type="transmembrane region" description="Helical" evidence="1">
    <location>
        <begin position="177"/>
        <end position="195"/>
    </location>
</feature>
<dbReference type="OrthoDB" id="6851830at2"/>
<dbReference type="STRING" id="512565.AMIS_42730"/>
<organism evidence="2 3">
    <name type="scientific">Actinoplanes missouriensis (strain ATCC 14538 / DSM 43046 / CBS 188.64 / JCM 3121 / NBRC 102363 / NCIMB 12654 / NRRL B-3342 / UNCC 431)</name>
    <dbReference type="NCBI Taxonomy" id="512565"/>
    <lineage>
        <taxon>Bacteria</taxon>
        <taxon>Bacillati</taxon>
        <taxon>Actinomycetota</taxon>
        <taxon>Actinomycetes</taxon>
        <taxon>Micromonosporales</taxon>
        <taxon>Micromonosporaceae</taxon>
        <taxon>Actinoplanes</taxon>
    </lineage>
</organism>
<keyword evidence="1" id="KW-0472">Membrane</keyword>
<dbReference type="Pfam" id="PF09490">
    <property type="entry name" value="CbtA"/>
    <property type="match status" value="1"/>
</dbReference>
<feature type="transmembrane region" description="Helical" evidence="1">
    <location>
        <begin position="73"/>
        <end position="97"/>
    </location>
</feature>
<dbReference type="HOGENOM" id="CLU_090632_0_0_11"/>
<dbReference type="AlphaFoldDB" id="I0H906"/>
<evidence type="ECO:0000256" key="1">
    <source>
        <dbReference type="SAM" id="Phobius"/>
    </source>
</evidence>
<dbReference type="PATRIC" id="fig|512565.3.peg.4257"/>
<dbReference type="EMBL" id="AP012319">
    <property type="protein sequence ID" value="BAL89493.1"/>
    <property type="molecule type" value="Genomic_DNA"/>
</dbReference>
<dbReference type="eggNOG" id="COG5446">
    <property type="taxonomic scope" value="Bacteria"/>
</dbReference>
<evidence type="ECO:0000313" key="2">
    <source>
        <dbReference type="EMBL" id="BAL89493.1"/>
    </source>
</evidence>
<dbReference type="KEGG" id="ams:AMIS_42730"/>
<evidence type="ECO:0000313" key="3">
    <source>
        <dbReference type="Proteomes" id="UP000007882"/>
    </source>
</evidence>
<keyword evidence="1" id="KW-0812">Transmembrane</keyword>
<evidence type="ECO:0008006" key="4">
    <source>
        <dbReference type="Google" id="ProtNLM"/>
    </source>
</evidence>
<feature type="transmembrane region" description="Helical" evidence="1">
    <location>
        <begin position="215"/>
        <end position="236"/>
    </location>
</feature>
<protein>
    <recommendedName>
        <fullName evidence="4">Cobalt transporter CbtA</fullName>
    </recommendedName>
</protein>
<reference evidence="2 3" key="1">
    <citation type="submission" date="2012-02" db="EMBL/GenBank/DDBJ databases">
        <title>Complete genome sequence of Actinoplanes missouriensis 431 (= NBRC 102363).</title>
        <authorList>
            <person name="Ohnishi Y."/>
            <person name="Ishikawa J."/>
            <person name="Sekine M."/>
            <person name="Hosoyama A."/>
            <person name="Harada T."/>
            <person name="Narita H."/>
            <person name="Hata T."/>
            <person name="Konno Y."/>
            <person name="Tutikane K."/>
            <person name="Fujita N."/>
            <person name="Horinouchi S."/>
            <person name="Hayakawa M."/>
        </authorList>
    </citation>
    <scope>NUCLEOTIDE SEQUENCE [LARGE SCALE GENOMIC DNA]</scope>
    <source>
        <strain evidence="3">ATCC 14538 / DSM 43046 / CBS 188.64 / JCM 3121 / NBRC 102363 / NCIMB 12654 / NRRL B-3342 / UNCC 431</strain>
    </source>
</reference>
<proteinExistence type="predicted"/>
<dbReference type="InterPro" id="IPR012666">
    <property type="entry name" value="CbtA_put"/>
</dbReference>
<feature type="transmembrane region" description="Helical" evidence="1">
    <location>
        <begin position="12"/>
        <end position="37"/>
    </location>
</feature>
<keyword evidence="1" id="KW-1133">Transmembrane helix</keyword>
<keyword evidence="3" id="KW-1185">Reference proteome</keyword>
<feature type="transmembrane region" description="Helical" evidence="1">
    <location>
        <begin position="147"/>
        <end position="165"/>
    </location>
</feature>